<dbReference type="EMBL" id="JACSOD020000499">
    <property type="protein sequence ID" value="MBM6500190.1"/>
    <property type="molecule type" value="Genomic_DNA"/>
</dbReference>
<keyword evidence="2" id="KW-1185">Reference proteome</keyword>
<proteinExistence type="predicted"/>
<gene>
    <name evidence="1" type="ORF">H9X54_012875</name>
</gene>
<dbReference type="RefSeq" id="WP_187656764.1">
    <property type="nucleotide sequence ID" value="NZ_JACSOD020000499.1"/>
</dbReference>
<accession>A0ABS2CZ27</accession>
<protein>
    <submittedName>
        <fullName evidence="1">Uncharacterized protein</fullName>
    </submittedName>
</protein>
<name>A0ABS2CZ27_9FLAO</name>
<evidence type="ECO:0000313" key="2">
    <source>
        <dbReference type="Proteomes" id="UP000759529"/>
    </source>
</evidence>
<evidence type="ECO:0000313" key="1">
    <source>
        <dbReference type="EMBL" id="MBM6500190.1"/>
    </source>
</evidence>
<organism evidence="1 2">
    <name type="scientific">Flavobacterium macrobrachii</name>
    <dbReference type="NCBI Taxonomy" id="591204"/>
    <lineage>
        <taxon>Bacteria</taxon>
        <taxon>Pseudomonadati</taxon>
        <taxon>Bacteroidota</taxon>
        <taxon>Flavobacteriia</taxon>
        <taxon>Flavobacteriales</taxon>
        <taxon>Flavobacteriaceae</taxon>
        <taxon>Flavobacterium</taxon>
    </lineage>
</organism>
<dbReference type="Proteomes" id="UP000759529">
    <property type="component" value="Unassembled WGS sequence"/>
</dbReference>
<comment type="caution">
    <text evidence="1">The sequence shown here is derived from an EMBL/GenBank/DDBJ whole genome shotgun (WGS) entry which is preliminary data.</text>
</comment>
<reference evidence="1 2" key="1">
    <citation type="submission" date="2021-02" db="EMBL/GenBank/DDBJ databases">
        <authorList>
            <person name="Jung H.S."/>
            <person name="Chun B.H."/>
            <person name="Jeon C.O."/>
        </authorList>
    </citation>
    <scope>NUCLEOTIDE SEQUENCE [LARGE SCALE GENOMIC DNA]</scope>
    <source>
        <strain evidence="1 2">LMG 25203</strain>
    </source>
</reference>
<sequence>MVKVIKFDSNKNKDSVITKVINYHIVNFSTSEITLIFKPKEKDWESKSFEYYSTKESSENIEFNTNSSICQKVYLDVNPLNSIVYSFNDNNLYIFNNIKKIKIDEVEKLGIYKWRDSYEPIVKTKEVVINEHIKDFEYSEHWKTESYKKVVEFMNQKINKDNPKCKIVSRSYYNTNLVQYIGNQGYKVKIYCEYDCNQNYINQSYFWVEAFYLGYGKWDLELLDQKLTH</sequence>